<comment type="caution">
    <text evidence="11">The sequence shown here is derived from an EMBL/GenBank/DDBJ whole genome shotgun (WGS) entry which is preliminary data.</text>
</comment>
<name>A0A7V3ZV71_UNCW3</name>
<dbReference type="GO" id="GO:0015035">
    <property type="term" value="F:protein-disulfide reductase activity"/>
    <property type="evidence" value="ECO:0007669"/>
    <property type="project" value="UniProtKB-UniRule"/>
</dbReference>
<dbReference type="AlphaFoldDB" id="A0A7V3ZV71"/>
<keyword evidence="4 9" id="KW-1015">Disulfide bond</keyword>
<dbReference type="PANTHER" id="PTHR45663:SF11">
    <property type="entry name" value="GEO12009P1"/>
    <property type="match status" value="1"/>
</dbReference>
<dbReference type="EMBL" id="DTDR01000082">
    <property type="protein sequence ID" value="HGK63560.1"/>
    <property type="molecule type" value="Genomic_DNA"/>
</dbReference>
<feature type="active site" description="Nucleophile" evidence="8">
    <location>
        <position position="32"/>
    </location>
</feature>
<feature type="disulfide bond" description="Redox-active" evidence="9">
    <location>
        <begin position="29"/>
        <end position="32"/>
    </location>
</feature>
<reference evidence="11" key="1">
    <citation type="journal article" date="2020" name="mSystems">
        <title>Genome- and Community-Level Interaction Insights into Carbon Utilization and Element Cycling Functions of Hydrothermarchaeota in Hydrothermal Sediment.</title>
        <authorList>
            <person name="Zhou Z."/>
            <person name="Liu Y."/>
            <person name="Xu W."/>
            <person name="Pan J."/>
            <person name="Luo Z.H."/>
            <person name="Li M."/>
        </authorList>
    </citation>
    <scope>NUCLEOTIDE SEQUENCE [LARGE SCALE GENOMIC DNA]</scope>
    <source>
        <strain evidence="11">SpSt-697</strain>
    </source>
</reference>
<evidence type="ECO:0000256" key="5">
    <source>
        <dbReference type="ARBA" id="ARBA00023284"/>
    </source>
</evidence>
<keyword evidence="2" id="KW-0813">Transport</keyword>
<dbReference type="InterPro" id="IPR013766">
    <property type="entry name" value="Thioredoxin_domain"/>
</dbReference>
<evidence type="ECO:0000259" key="10">
    <source>
        <dbReference type="PROSITE" id="PS51352"/>
    </source>
</evidence>
<dbReference type="FunFam" id="3.40.30.10:FF:000001">
    <property type="entry name" value="Thioredoxin"/>
    <property type="match status" value="1"/>
</dbReference>
<sequence>MITLTKDNFEKEILKCDTLVFIDFWADWCMPCKMMMPIVEELAKEYQGKVKFAKVNVDEENELAERYQVMSIPTFIFMKNGKILDKVIGAVPKTILIKKLNEFLEEK</sequence>
<evidence type="ECO:0000256" key="1">
    <source>
        <dbReference type="ARBA" id="ARBA00008987"/>
    </source>
</evidence>
<dbReference type="InterPro" id="IPR036249">
    <property type="entry name" value="Thioredoxin-like_sf"/>
</dbReference>
<dbReference type="PANTHER" id="PTHR45663">
    <property type="entry name" value="GEO12009P1"/>
    <property type="match status" value="1"/>
</dbReference>
<dbReference type="PROSITE" id="PS51352">
    <property type="entry name" value="THIOREDOXIN_2"/>
    <property type="match status" value="1"/>
</dbReference>
<organism evidence="11">
    <name type="scientific">candidate division WOR-3 bacterium</name>
    <dbReference type="NCBI Taxonomy" id="2052148"/>
    <lineage>
        <taxon>Bacteria</taxon>
        <taxon>Bacteria division WOR-3</taxon>
    </lineage>
</organism>
<feature type="domain" description="Thioredoxin" evidence="10">
    <location>
        <begin position="1"/>
        <end position="107"/>
    </location>
</feature>
<dbReference type="Pfam" id="PF00085">
    <property type="entry name" value="Thioredoxin"/>
    <property type="match status" value="1"/>
</dbReference>
<protein>
    <recommendedName>
        <fullName evidence="6 7">Thioredoxin</fullName>
    </recommendedName>
</protein>
<evidence type="ECO:0000256" key="6">
    <source>
        <dbReference type="NCBIfam" id="TIGR01068"/>
    </source>
</evidence>
<evidence type="ECO:0000256" key="2">
    <source>
        <dbReference type="ARBA" id="ARBA00022448"/>
    </source>
</evidence>
<evidence type="ECO:0000256" key="3">
    <source>
        <dbReference type="ARBA" id="ARBA00022982"/>
    </source>
</evidence>
<dbReference type="PIRSF" id="PIRSF000077">
    <property type="entry name" value="Thioredoxin"/>
    <property type="match status" value="1"/>
</dbReference>
<feature type="site" description="Contributes to redox potential value" evidence="8">
    <location>
        <position position="30"/>
    </location>
</feature>
<evidence type="ECO:0000256" key="4">
    <source>
        <dbReference type="ARBA" id="ARBA00023157"/>
    </source>
</evidence>
<dbReference type="CDD" id="cd02947">
    <property type="entry name" value="TRX_family"/>
    <property type="match status" value="1"/>
</dbReference>
<dbReference type="InterPro" id="IPR005746">
    <property type="entry name" value="Thioredoxin"/>
</dbReference>
<dbReference type="SUPFAM" id="SSF52833">
    <property type="entry name" value="Thioredoxin-like"/>
    <property type="match status" value="1"/>
</dbReference>
<feature type="site" description="Contributes to redox potential value" evidence="8">
    <location>
        <position position="31"/>
    </location>
</feature>
<evidence type="ECO:0000313" key="11">
    <source>
        <dbReference type="EMBL" id="HGK63560.1"/>
    </source>
</evidence>
<evidence type="ECO:0000256" key="9">
    <source>
        <dbReference type="PIRSR" id="PIRSR000077-4"/>
    </source>
</evidence>
<keyword evidence="5 9" id="KW-0676">Redox-active center</keyword>
<evidence type="ECO:0000256" key="7">
    <source>
        <dbReference type="PIRNR" id="PIRNR000077"/>
    </source>
</evidence>
<dbReference type="PRINTS" id="PR00421">
    <property type="entry name" value="THIOREDOXIN"/>
</dbReference>
<feature type="active site" description="Nucleophile" evidence="8">
    <location>
        <position position="29"/>
    </location>
</feature>
<evidence type="ECO:0000256" key="8">
    <source>
        <dbReference type="PIRSR" id="PIRSR000077-1"/>
    </source>
</evidence>
<proteinExistence type="inferred from homology"/>
<dbReference type="Gene3D" id="3.40.30.10">
    <property type="entry name" value="Glutaredoxin"/>
    <property type="match status" value="1"/>
</dbReference>
<dbReference type="NCBIfam" id="TIGR01068">
    <property type="entry name" value="thioredoxin"/>
    <property type="match status" value="1"/>
</dbReference>
<gene>
    <name evidence="11" type="primary">trxA</name>
    <name evidence="11" type="ORF">ENU74_03090</name>
</gene>
<accession>A0A7V3ZV71</accession>
<dbReference type="GO" id="GO:0005737">
    <property type="term" value="C:cytoplasm"/>
    <property type="evidence" value="ECO:0007669"/>
    <property type="project" value="TreeGrafter"/>
</dbReference>
<keyword evidence="3" id="KW-0249">Electron transport</keyword>
<feature type="site" description="Deprotonates C-terminal active site Cys" evidence="8">
    <location>
        <position position="23"/>
    </location>
</feature>
<comment type="similarity">
    <text evidence="1 7">Belongs to the thioredoxin family.</text>
</comment>